<dbReference type="EMBL" id="JAYWIO010000154">
    <property type="protein sequence ID" value="KAK7231268.1"/>
    <property type="molecule type" value="Genomic_DNA"/>
</dbReference>
<evidence type="ECO:0000313" key="12">
    <source>
        <dbReference type="Proteomes" id="UP001372338"/>
    </source>
</evidence>
<proteinExistence type="inferred from homology"/>
<organism evidence="11 12">
    <name type="scientific">Crotalaria pallida</name>
    <name type="common">Smooth rattlebox</name>
    <name type="synonym">Crotalaria striata</name>
    <dbReference type="NCBI Taxonomy" id="3830"/>
    <lineage>
        <taxon>Eukaryota</taxon>
        <taxon>Viridiplantae</taxon>
        <taxon>Streptophyta</taxon>
        <taxon>Embryophyta</taxon>
        <taxon>Tracheophyta</taxon>
        <taxon>Spermatophyta</taxon>
        <taxon>Magnoliopsida</taxon>
        <taxon>eudicotyledons</taxon>
        <taxon>Gunneridae</taxon>
        <taxon>Pentapetalae</taxon>
        <taxon>rosids</taxon>
        <taxon>fabids</taxon>
        <taxon>Fabales</taxon>
        <taxon>Fabaceae</taxon>
        <taxon>Papilionoideae</taxon>
        <taxon>50 kb inversion clade</taxon>
        <taxon>genistoids sensu lato</taxon>
        <taxon>core genistoids</taxon>
        <taxon>Crotalarieae</taxon>
        <taxon>Crotalaria</taxon>
    </lineage>
</organism>
<protein>
    <recommendedName>
        <fullName evidence="13">NADH dehydrogenase subunit 4L</fullName>
    </recommendedName>
</protein>
<dbReference type="EMBL" id="JAYWIO010000163">
    <property type="protein sequence ID" value="KAK7231016.1"/>
    <property type="molecule type" value="Genomic_DNA"/>
</dbReference>
<evidence type="ECO:0000313" key="10">
    <source>
        <dbReference type="EMBL" id="KAK7231016.1"/>
    </source>
</evidence>
<keyword evidence="4 9" id="KW-0812">Transmembrane</keyword>
<dbReference type="GO" id="GO:0042773">
    <property type="term" value="P:ATP synthesis coupled electron transport"/>
    <property type="evidence" value="ECO:0007669"/>
    <property type="project" value="InterPro"/>
</dbReference>
<keyword evidence="6 9" id="KW-1133">Transmembrane helix</keyword>
<feature type="transmembrane region" description="Helical" evidence="9">
    <location>
        <begin position="20"/>
        <end position="39"/>
    </location>
</feature>
<dbReference type="Pfam" id="PF00420">
    <property type="entry name" value="Oxidored_q2"/>
    <property type="match status" value="1"/>
</dbReference>
<gene>
    <name evidence="11" type="ORF">RIF29_48403</name>
    <name evidence="10" type="ORF">RIF29_48502</name>
</gene>
<dbReference type="InterPro" id="IPR001133">
    <property type="entry name" value="NADH_UbQ_OxRdtase_chain4L/K"/>
</dbReference>
<evidence type="ECO:0000256" key="5">
    <source>
        <dbReference type="ARBA" id="ARBA00022967"/>
    </source>
</evidence>
<evidence type="ECO:0000256" key="2">
    <source>
        <dbReference type="ARBA" id="ARBA00010519"/>
    </source>
</evidence>
<reference evidence="11 12" key="1">
    <citation type="submission" date="2024-01" db="EMBL/GenBank/DDBJ databases">
        <title>The genomes of 5 underutilized Papilionoideae crops provide insights into root nodulation and disease resistanc.</title>
        <authorList>
            <person name="Yuan L."/>
        </authorList>
    </citation>
    <scope>NUCLEOTIDE SEQUENCE [LARGE SCALE GENOMIC DNA]</scope>
    <source>
        <strain evidence="11">ZHUSHIDOU_FW_LH</strain>
        <tissue evidence="11">Leaf</tissue>
    </source>
</reference>
<evidence type="ECO:0000313" key="11">
    <source>
        <dbReference type="EMBL" id="KAK7231268.1"/>
    </source>
</evidence>
<evidence type="ECO:0000256" key="4">
    <source>
        <dbReference type="ARBA" id="ARBA00022692"/>
    </source>
</evidence>
<keyword evidence="12" id="KW-1185">Reference proteome</keyword>
<evidence type="ECO:0000256" key="9">
    <source>
        <dbReference type="SAM" id="Phobius"/>
    </source>
</evidence>
<sequence>MIISILGIRGILLNRRNIPIMSMPIESMLLAVNSNFLVFSVSSDDMMGQSFASLVSTVAAAESAIGLAIFVITFRVRGTIAVEFINSIQGSGPFSLGERIRLILKSFPKPLPVQLLKDRENLSK</sequence>
<evidence type="ECO:0000256" key="8">
    <source>
        <dbReference type="ARBA" id="ARBA00023136"/>
    </source>
</evidence>
<keyword evidence="8 9" id="KW-0472">Membrane</keyword>
<evidence type="ECO:0008006" key="13">
    <source>
        <dbReference type="Google" id="ProtNLM"/>
    </source>
</evidence>
<evidence type="ECO:0000256" key="6">
    <source>
        <dbReference type="ARBA" id="ARBA00022989"/>
    </source>
</evidence>
<keyword evidence="5" id="KW-1278">Translocase</keyword>
<dbReference type="GO" id="GO:0030964">
    <property type="term" value="C:NADH dehydrogenase complex"/>
    <property type="evidence" value="ECO:0007669"/>
    <property type="project" value="TreeGrafter"/>
</dbReference>
<accession>A0AAN9DQ90</accession>
<dbReference type="AlphaFoldDB" id="A0AAN9DQ90"/>
<evidence type="ECO:0000256" key="7">
    <source>
        <dbReference type="ARBA" id="ARBA00023027"/>
    </source>
</evidence>
<dbReference type="InterPro" id="IPR039428">
    <property type="entry name" value="NUOK/Mnh_C1-like"/>
</dbReference>
<feature type="transmembrane region" description="Helical" evidence="9">
    <location>
        <begin position="51"/>
        <end position="74"/>
    </location>
</feature>
<evidence type="ECO:0000256" key="1">
    <source>
        <dbReference type="ARBA" id="ARBA00004141"/>
    </source>
</evidence>
<dbReference type="Gene3D" id="1.10.287.3510">
    <property type="match status" value="1"/>
</dbReference>
<dbReference type="PANTHER" id="PTHR11434:SF21">
    <property type="entry name" value="NADH DEHYDROGENASE SUBUNIT 4L-RELATED"/>
    <property type="match status" value="1"/>
</dbReference>
<dbReference type="NCBIfam" id="NF004323">
    <property type="entry name" value="PRK05715.1-5"/>
    <property type="match status" value="1"/>
</dbReference>
<comment type="caution">
    <text evidence="11">The sequence shown here is derived from an EMBL/GenBank/DDBJ whole genome shotgun (WGS) entry which is preliminary data.</text>
</comment>
<keyword evidence="7" id="KW-0520">NAD</keyword>
<dbReference type="GO" id="GO:0016651">
    <property type="term" value="F:oxidoreductase activity, acting on NAD(P)H"/>
    <property type="evidence" value="ECO:0007669"/>
    <property type="project" value="InterPro"/>
</dbReference>
<comment type="similarity">
    <text evidence="2">Belongs to the complex I subunit 4L family.</text>
</comment>
<dbReference type="PANTHER" id="PTHR11434">
    <property type="entry name" value="NADH-UBIQUINONE OXIDOREDUCTASE SUBUNIT ND4L"/>
    <property type="match status" value="1"/>
</dbReference>
<name>A0AAN9DQ90_CROPI</name>
<keyword evidence="3" id="KW-0813">Transport</keyword>
<dbReference type="Proteomes" id="UP001372338">
    <property type="component" value="Unassembled WGS sequence"/>
</dbReference>
<evidence type="ECO:0000256" key="3">
    <source>
        <dbReference type="ARBA" id="ARBA00022448"/>
    </source>
</evidence>
<comment type="subcellular location">
    <subcellularLocation>
        <location evidence="1">Membrane</location>
        <topology evidence="1">Multi-pass membrane protein</topology>
    </subcellularLocation>
</comment>